<dbReference type="PROSITE" id="PS00107">
    <property type="entry name" value="PROTEIN_KINASE_ATP"/>
    <property type="match status" value="1"/>
</dbReference>
<sequence length="373" mass="41847">PPLRVKFSVNEIIEEEPSEKEEKNDAPLQKNEIDNKKAISPPIIQPVSFNEPNSNKSGKIFKVNNNEFRLIHLIGRGGTSKVYKVQHENGQIYALKKVVFTPSDQSSCSCYINEVNLLRKLANRESIVRLYDADVNCEKGYLLMVDLANVLSQSRNNNPLNLEQIKIYWKQMLQAVWTIHQENIVHTDLKPANFIIVGGSLKLIDFGIAKMIALDKTSVHTSSQIGTPNYMSPEALCGINGTSGAKIIKLGPACDVWSLGCILYQMVYSCTPFQVFSGMEKFNKIQDPSYHIKFPTTSSSSSQNNNEPIQVDNNLLRIMKGCLLRMPKERPTISELLSDPFLEEPEIPSILSDVVREVLKYAGNTENADSITK</sequence>
<dbReference type="GO" id="GO:0007059">
    <property type="term" value="P:chromosome segregation"/>
    <property type="evidence" value="ECO:0007669"/>
    <property type="project" value="TreeGrafter"/>
</dbReference>
<comment type="caution">
    <text evidence="10">The sequence shown here is derived from an EMBL/GenBank/DDBJ whole genome shotgun (WGS) entry which is preliminary data.</text>
</comment>
<evidence type="ECO:0000256" key="6">
    <source>
        <dbReference type="PROSITE-ProRule" id="PRU10141"/>
    </source>
</evidence>
<organism evidence="10 11">
    <name type="scientific">Ambispora leptoticha</name>
    <dbReference type="NCBI Taxonomy" id="144679"/>
    <lineage>
        <taxon>Eukaryota</taxon>
        <taxon>Fungi</taxon>
        <taxon>Fungi incertae sedis</taxon>
        <taxon>Mucoromycota</taxon>
        <taxon>Glomeromycotina</taxon>
        <taxon>Glomeromycetes</taxon>
        <taxon>Archaeosporales</taxon>
        <taxon>Ambisporaceae</taxon>
        <taxon>Ambispora</taxon>
    </lineage>
</organism>
<dbReference type="GO" id="GO:0033316">
    <property type="term" value="P:meiotic spindle assembly checkpoint signaling"/>
    <property type="evidence" value="ECO:0007669"/>
    <property type="project" value="TreeGrafter"/>
</dbReference>
<feature type="region of interest" description="Disordered" evidence="8">
    <location>
        <begin position="1"/>
        <end position="35"/>
    </location>
</feature>
<proteinExistence type="inferred from homology"/>
<comment type="similarity">
    <text evidence="7">Belongs to the protein kinase superfamily.</text>
</comment>
<keyword evidence="2" id="KW-0808">Transferase</keyword>
<evidence type="ECO:0000256" key="5">
    <source>
        <dbReference type="ARBA" id="ARBA00022840"/>
    </source>
</evidence>
<name>A0A9N9CZL4_9GLOM</name>
<evidence type="ECO:0000256" key="7">
    <source>
        <dbReference type="RuleBase" id="RU000304"/>
    </source>
</evidence>
<dbReference type="GO" id="GO:0005524">
    <property type="term" value="F:ATP binding"/>
    <property type="evidence" value="ECO:0007669"/>
    <property type="project" value="UniProtKB-UniRule"/>
</dbReference>
<feature type="domain" description="Protein kinase" evidence="9">
    <location>
        <begin position="68"/>
        <end position="342"/>
    </location>
</feature>
<dbReference type="PANTHER" id="PTHR22974:SF21">
    <property type="entry name" value="DUAL SPECIFICITY PROTEIN KINASE TTK"/>
    <property type="match status" value="1"/>
</dbReference>
<dbReference type="GO" id="GO:0004674">
    <property type="term" value="F:protein serine/threonine kinase activity"/>
    <property type="evidence" value="ECO:0007669"/>
    <property type="project" value="UniProtKB-KW"/>
</dbReference>
<evidence type="ECO:0000313" key="11">
    <source>
        <dbReference type="Proteomes" id="UP000789508"/>
    </source>
</evidence>
<dbReference type="Gene3D" id="3.30.200.20">
    <property type="entry name" value="Phosphorylase Kinase, domain 1"/>
    <property type="match status" value="1"/>
</dbReference>
<keyword evidence="5 6" id="KW-0067">ATP-binding</keyword>
<gene>
    <name evidence="10" type="ORF">ALEPTO_LOCUS8981</name>
</gene>
<evidence type="ECO:0000256" key="3">
    <source>
        <dbReference type="ARBA" id="ARBA00022741"/>
    </source>
</evidence>
<dbReference type="PROSITE" id="PS50011">
    <property type="entry name" value="PROTEIN_KINASE_DOM"/>
    <property type="match status" value="1"/>
</dbReference>
<evidence type="ECO:0000313" key="10">
    <source>
        <dbReference type="EMBL" id="CAG8621503.1"/>
    </source>
</evidence>
<dbReference type="InterPro" id="IPR017441">
    <property type="entry name" value="Protein_kinase_ATP_BS"/>
</dbReference>
<keyword evidence="3 6" id="KW-0547">Nucleotide-binding</keyword>
<dbReference type="PANTHER" id="PTHR22974">
    <property type="entry name" value="MIXED LINEAGE PROTEIN KINASE"/>
    <property type="match status" value="1"/>
</dbReference>
<evidence type="ECO:0000256" key="8">
    <source>
        <dbReference type="SAM" id="MobiDB-lite"/>
    </source>
</evidence>
<keyword evidence="4" id="KW-0418">Kinase</keyword>
<dbReference type="SUPFAM" id="SSF56112">
    <property type="entry name" value="Protein kinase-like (PK-like)"/>
    <property type="match status" value="1"/>
</dbReference>
<dbReference type="InterPro" id="IPR000719">
    <property type="entry name" value="Prot_kinase_dom"/>
</dbReference>
<dbReference type="PROSITE" id="PS00108">
    <property type="entry name" value="PROTEIN_KINASE_ST"/>
    <property type="match status" value="1"/>
</dbReference>
<dbReference type="GO" id="GO:0005634">
    <property type="term" value="C:nucleus"/>
    <property type="evidence" value="ECO:0007669"/>
    <property type="project" value="TreeGrafter"/>
</dbReference>
<dbReference type="Pfam" id="PF00069">
    <property type="entry name" value="Pkinase"/>
    <property type="match status" value="1"/>
</dbReference>
<feature type="non-terminal residue" evidence="10">
    <location>
        <position position="373"/>
    </location>
</feature>
<dbReference type="AlphaFoldDB" id="A0A9N9CZL4"/>
<evidence type="ECO:0000256" key="1">
    <source>
        <dbReference type="ARBA" id="ARBA00022527"/>
    </source>
</evidence>
<dbReference type="GO" id="GO:0034501">
    <property type="term" value="P:protein localization to kinetochore"/>
    <property type="evidence" value="ECO:0007669"/>
    <property type="project" value="TreeGrafter"/>
</dbReference>
<protein>
    <submittedName>
        <fullName evidence="10">2272_t:CDS:1</fullName>
    </submittedName>
</protein>
<dbReference type="GO" id="GO:0004712">
    <property type="term" value="F:protein serine/threonine/tyrosine kinase activity"/>
    <property type="evidence" value="ECO:0007669"/>
    <property type="project" value="TreeGrafter"/>
</dbReference>
<dbReference type="Gene3D" id="1.10.510.10">
    <property type="entry name" value="Transferase(Phosphotransferase) domain 1"/>
    <property type="match status" value="1"/>
</dbReference>
<reference evidence="10" key="1">
    <citation type="submission" date="2021-06" db="EMBL/GenBank/DDBJ databases">
        <authorList>
            <person name="Kallberg Y."/>
            <person name="Tangrot J."/>
            <person name="Rosling A."/>
        </authorList>
    </citation>
    <scope>NUCLEOTIDE SEQUENCE</scope>
    <source>
        <strain evidence="10">FL130A</strain>
    </source>
</reference>
<evidence type="ECO:0000259" key="9">
    <source>
        <dbReference type="PROSITE" id="PS50011"/>
    </source>
</evidence>
<keyword evidence="1 7" id="KW-0723">Serine/threonine-protein kinase</keyword>
<keyword evidence="11" id="KW-1185">Reference proteome</keyword>
<dbReference type="EMBL" id="CAJVPS010006075">
    <property type="protein sequence ID" value="CAG8621503.1"/>
    <property type="molecule type" value="Genomic_DNA"/>
</dbReference>
<dbReference type="InterPro" id="IPR008271">
    <property type="entry name" value="Ser/Thr_kinase_AS"/>
</dbReference>
<feature type="binding site" evidence="6">
    <location>
        <position position="96"/>
    </location>
    <ligand>
        <name>ATP</name>
        <dbReference type="ChEBI" id="CHEBI:30616"/>
    </ligand>
</feature>
<dbReference type="InterPro" id="IPR011009">
    <property type="entry name" value="Kinase-like_dom_sf"/>
</dbReference>
<dbReference type="GO" id="GO:0007094">
    <property type="term" value="P:mitotic spindle assembly checkpoint signaling"/>
    <property type="evidence" value="ECO:0007669"/>
    <property type="project" value="TreeGrafter"/>
</dbReference>
<dbReference type="GO" id="GO:0000776">
    <property type="term" value="C:kinetochore"/>
    <property type="evidence" value="ECO:0007669"/>
    <property type="project" value="TreeGrafter"/>
</dbReference>
<evidence type="ECO:0000256" key="2">
    <source>
        <dbReference type="ARBA" id="ARBA00022679"/>
    </source>
</evidence>
<dbReference type="OrthoDB" id="20524at2759"/>
<evidence type="ECO:0000256" key="4">
    <source>
        <dbReference type="ARBA" id="ARBA00022777"/>
    </source>
</evidence>
<feature type="compositionally biased region" description="Basic and acidic residues" evidence="8">
    <location>
        <begin position="20"/>
        <end position="35"/>
    </location>
</feature>
<dbReference type="FunFam" id="3.30.200.20:FF:000131">
    <property type="entry name" value="Dual specificity protein kinase TTK"/>
    <property type="match status" value="1"/>
</dbReference>
<dbReference type="SMART" id="SM00220">
    <property type="entry name" value="S_TKc"/>
    <property type="match status" value="1"/>
</dbReference>
<dbReference type="Proteomes" id="UP000789508">
    <property type="component" value="Unassembled WGS sequence"/>
</dbReference>
<accession>A0A9N9CZL4</accession>